<dbReference type="SUPFAM" id="SSF63825">
    <property type="entry name" value="YWTD domain"/>
    <property type="match status" value="1"/>
</dbReference>
<dbReference type="Pfam" id="PF01436">
    <property type="entry name" value="NHL"/>
    <property type="match status" value="1"/>
</dbReference>
<reference evidence="9" key="1">
    <citation type="submission" date="2017-05" db="UniProtKB">
        <authorList>
            <consortium name="EnsemblMetazoa"/>
        </authorList>
    </citation>
    <scope>IDENTIFICATION</scope>
</reference>
<evidence type="ECO:0000256" key="6">
    <source>
        <dbReference type="PROSITE-ProRule" id="PRU00504"/>
    </source>
</evidence>
<feature type="domain" description="RING-type" evidence="8">
    <location>
        <begin position="19"/>
        <end position="61"/>
    </location>
</feature>
<dbReference type="PROSITE" id="PS00518">
    <property type="entry name" value="ZF_RING_1"/>
    <property type="match status" value="1"/>
</dbReference>
<dbReference type="GO" id="GO:0061630">
    <property type="term" value="F:ubiquitin protein ligase activity"/>
    <property type="evidence" value="ECO:0007669"/>
    <property type="project" value="TreeGrafter"/>
</dbReference>
<organism evidence="9">
    <name type="scientific">Amphimedon queenslandica</name>
    <name type="common">Sponge</name>
    <dbReference type="NCBI Taxonomy" id="400682"/>
    <lineage>
        <taxon>Eukaryota</taxon>
        <taxon>Metazoa</taxon>
        <taxon>Porifera</taxon>
        <taxon>Demospongiae</taxon>
        <taxon>Heteroscleromorpha</taxon>
        <taxon>Haplosclerida</taxon>
        <taxon>Niphatidae</taxon>
        <taxon>Amphimedon</taxon>
    </lineage>
</organism>
<dbReference type="CDD" id="cd05819">
    <property type="entry name" value="NHL"/>
    <property type="match status" value="1"/>
</dbReference>
<evidence type="ECO:0000256" key="1">
    <source>
        <dbReference type="ARBA" id="ARBA00022723"/>
    </source>
</evidence>
<dbReference type="EnsemblMetazoa" id="Aqu2.1.22799_001">
    <property type="protein sequence ID" value="Aqu2.1.22799_001"/>
    <property type="gene ID" value="Aqu2.1.22799"/>
</dbReference>
<dbReference type="PROSITE" id="PS51125">
    <property type="entry name" value="NHL"/>
    <property type="match status" value="2"/>
</dbReference>
<sequence>MNEGMFPGPATSMDDMIKCGVCRKTLQEPKTLLCQHTFCAHCMEERGGGGGERFVECPHCQEITPLVSAAGIDGLNTSFVIENLLEINRKFNETEQKINKETEQEEEKGREREKEQLMETTSRPGEKGGGDSEGKINKYIINETSHSITSDLNYPWGVARSANGGTIVAEWGGDRVTMVTGSKRFYFGSEEKEGARSIIKPRGVAVDRDKVLVTSSNKITVYSEEGRLIRSSKGKRNIELAFPSGLGVHPLNGLVYVTDSDNHRILVLSSNLEYVKKFGTADSKRGTTSLPWDLDFDREGLVYVADSNSRILKYSPDGRFMSSFEIKEDKMKRPSSLSIRNDVIHVTELHGNRVRVFDKEGVYISCYEGRDELSLNGSCGVCADSSHLIISDCWNNRIISISNNH</sequence>
<dbReference type="InterPro" id="IPR050952">
    <property type="entry name" value="TRIM-NHL_E3_ligases"/>
</dbReference>
<dbReference type="eggNOG" id="KOG2177">
    <property type="taxonomic scope" value="Eukaryota"/>
</dbReference>
<dbReference type="SUPFAM" id="SSF57850">
    <property type="entry name" value="RING/U-box"/>
    <property type="match status" value="1"/>
</dbReference>
<dbReference type="InterPro" id="IPR027370">
    <property type="entry name" value="Znf-RING_euk"/>
</dbReference>
<evidence type="ECO:0000256" key="5">
    <source>
        <dbReference type="PROSITE-ProRule" id="PRU00175"/>
    </source>
</evidence>
<keyword evidence="3 5" id="KW-0863">Zinc-finger</keyword>
<dbReference type="GO" id="GO:0043161">
    <property type="term" value="P:proteasome-mediated ubiquitin-dependent protein catabolic process"/>
    <property type="evidence" value="ECO:0007669"/>
    <property type="project" value="TreeGrafter"/>
</dbReference>
<dbReference type="SMART" id="SM00184">
    <property type="entry name" value="RING"/>
    <property type="match status" value="1"/>
</dbReference>
<dbReference type="InterPro" id="IPR011042">
    <property type="entry name" value="6-blade_b-propeller_TolB-like"/>
</dbReference>
<dbReference type="InterPro" id="IPR001258">
    <property type="entry name" value="NHL_repeat"/>
</dbReference>
<feature type="repeat" description="NHL" evidence="6">
    <location>
        <begin position="231"/>
        <end position="271"/>
    </location>
</feature>
<dbReference type="Gene3D" id="3.30.40.10">
    <property type="entry name" value="Zinc/RING finger domain, C3HC4 (zinc finger)"/>
    <property type="match status" value="1"/>
</dbReference>
<evidence type="ECO:0000313" key="9">
    <source>
        <dbReference type="EnsemblMetazoa" id="Aqu2.1.22799_001"/>
    </source>
</evidence>
<keyword evidence="4" id="KW-0862">Zinc</keyword>
<feature type="compositionally biased region" description="Basic and acidic residues" evidence="7">
    <location>
        <begin position="96"/>
        <end position="117"/>
    </location>
</feature>
<evidence type="ECO:0000256" key="7">
    <source>
        <dbReference type="SAM" id="MobiDB-lite"/>
    </source>
</evidence>
<feature type="compositionally biased region" description="Basic and acidic residues" evidence="7">
    <location>
        <begin position="124"/>
        <end position="134"/>
    </location>
</feature>
<feature type="repeat" description="NHL" evidence="6">
    <location>
        <begin position="275"/>
        <end position="317"/>
    </location>
</feature>
<dbReference type="PANTHER" id="PTHR24104">
    <property type="entry name" value="E3 UBIQUITIN-PROTEIN LIGASE NHLRC1-RELATED"/>
    <property type="match status" value="1"/>
</dbReference>
<dbReference type="InterPro" id="IPR017907">
    <property type="entry name" value="Znf_RING_CS"/>
</dbReference>
<proteinExistence type="predicted"/>
<dbReference type="InParanoid" id="A0A1X7U5J2"/>
<dbReference type="GO" id="GO:0000209">
    <property type="term" value="P:protein polyubiquitination"/>
    <property type="evidence" value="ECO:0007669"/>
    <property type="project" value="TreeGrafter"/>
</dbReference>
<protein>
    <recommendedName>
        <fullName evidence="8">RING-type domain-containing protein</fullName>
    </recommendedName>
</protein>
<evidence type="ECO:0000256" key="4">
    <source>
        <dbReference type="ARBA" id="ARBA00022833"/>
    </source>
</evidence>
<dbReference type="PANTHER" id="PTHR24104:SF25">
    <property type="entry name" value="PROTEIN LIN-41"/>
    <property type="match status" value="1"/>
</dbReference>
<dbReference type="PROSITE" id="PS50089">
    <property type="entry name" value="ZF_RING_2"/>
    <property type="match status" value="1"/>
</dbReference>
<accession>A0A1X7U5J2</accession>
<feature type="region of interest" description="Disordered" evidence="7">
    <location>
        <begin position="96"/>
        <end position="134"/>
    </location>
</feature>
<dbReference type="Pfam" id="PF13445">
    <property type="entry name" value="zf-RING_UBOX"/>
    <property type="match status" value="1"/>
</dbReference>
<dbReference type="InterPro" id="IPR013083">
    <property type="entry name" value="Znf_RING/FYVE/PHD"/>
</dbReference>
<dbReference type="InterPro" id="IPR001841">
    <property type="entry name" value="Znf_RING"/>
</dbReference>
<evidence type="ECO:0000256" key="2">
    <source>
        <dbReference type="ARBA" id="ARBA00022737"/>
    </source>
</evidence>
<dbReference type="Gene3D" id="2.120.10.30">
    <property type="entry name" value="TolB, C-terminal domain"/>
    <property type="match status" value="1"/>
</dbReference>
<dbReference type="OrthoDB" id="654191at2759"/>
<keyword evidence="2" id="KW-0677">Repeat</keyword>
<dbReference type="AlphaFoldDB" id="A0A1X7U5J2"/>
<dbReference type="GO" id="GO:0008270">
    <property type="term" value="F:zinc ion binding"/>
    <property type="evidence" value="ECO:0007669"/>
    <property type="project" value="UniProtKB-KW"/>
</dbReference>
<keyword evidence="1" id="KW-0479">Metal-binding</keyword>
<dbReference type="Gene3D" id="2.40.10.500">
    <property type="match status" value="1"/>
</dbReference>
<evidence type="ECO:0000256" key="3">
    <source>
        <dbReference type="ARBA" id="ARBA00022771"/>
    </source>
</evidence>
<evidence type="ECO:0000259" key="8">
    <source>
        <dbReference type="PROSITE" id="PS50089"/>
    </source>
</evidence>
<dbReference type="STRING" id="400682.A0A1X7U5J2"/>
<name>A0A1X7U5J2_AMPQE</name>